<accession>A0A7V4U0F6</accession>
<dbReference type="Pfam" id="PF01522">
    <property type="entry name" value="Polysacc_deac_1"/>
    <property type="match status" value="1"/>
</dbReference>
<dbReference type="Gene3D" id="3.20.20.370">
    <property type="entry name" value="Glycoside hydrolase/deacetylase"/>
    <property type="match status" value="1"/>
</dbReference>
<evidence type="ECO:0000313" key="4">
    <source>
        <dbReference type="EMBL" id="HGY55017.1"/>
    </source>
</evidence>
<sequence>MNPSQIPIINYHKIEAQMDVGVTTRHPQRFARDMRLLKDMGYQTFTFHDILSGQETESGKKPLMITFDDGYESVYTRAFPVMKELGFRGVVYVPGAYIGKENTWDVQFGGKRYRHLNRGQLLELQRAGFEIGAHGVHHRALTVLGAEALRNELNGSKDMLEEALGIPVVSFCYPFGQFNKTVAAQVRTAGYRFALASMYWGNGEATSYALKRMNIYRFDSEKAFRKKILPKPPSWLVFRDWVIQRGALATVLYQKLTDRS</sequence>
<dbReference type="CDD" id="cd10918">
    <property type="entry name" value="CE4_NodB_like_5s_6s"/>
    <property type="match status" value="1"/>
</dbReference>
<dbReference type="InterPro" id="IPR002509">
    <property type="entry name" value="NODB_dom"/>
</dbReference>
<dbReference type="Proteomes" id="UP000885779">
    <property type="component" value="Unassembled WGS sequence"/>
</dbReference>
<proteinExistence type="predicted"/>
<keyword evidence="2" id="KW-0732">Signal</keyword>
<dbReference type="PROSITE" id="PS51677">
    <property type="entry name" value="NODB"/>
    <property type="match status" value="1"/>
</dbReference>
<reference evidence="4" key="1">
    <citation type="journal article" date="2020" name="mSystems">
        <title>Genome- and Community-Level Interaction Insights into Carbon Utilization and Element Cycling Functions of Hydrothermarchaeota in Hydrothermal Sediment.</title>
        <authorList>
            <person name="Zhou Z."/>
            <person name="Liu Y."/>
            <person name="Xu W."/>
            <person name="Pan J."/>
            <person name="Luo Z.H."/>
            <person name="Li M."/>
        </authorList>
    </citation>
    <scope>NUCLEOTIDE SEQUENCE [LARGE SCALE GENOMIC DNA]</scope>
    <source>
        <strain evidence="4">HyVt-577</strain>
    </source>
</reference>
<dbReference type="EMBL" id="DRQG01000043">
    <property type="protein sequence ID" value="HGY55017.1"/>
    <property type="molecule type" value="Genomic_DNA"/>
</dbReference>
<dbReference type="GO" id="GO:0005576">
    <property type="term" value="C:extracellular region"/>
    <property type="evidence" value="ECO:0007669"/>
    <property type="project" value="UniProtKB-SubCell"/>
</dbReference>
<evidence type="ECO:0000259" key="3">
    <source>
        <dbReference type="PROSITE" id="PS51677"/>
    </source>
</evidence>
<evidence type="ECO:0000256" key="1">
    <source>
        <dbReference type="ARBA" id="ARBA00004613"/>
    </source>
</evidence>
<dbReference type="InterPro" id="IPR051398">
    <property type="entry name" value="Polysacch_Deacetylase"/>
</dbReference>
<dbReference type="AlphaFoldDB" id="A0A7V4U0F6"/>
<dbReference type="GO" id="GO:0016810">
    <property type="term" value="F:hydrolase activity, acting on carbon-nitrogen (but not peptide) bonds"/>
    <property type="evidence" value="ECO:0007669"/>
    <property type="project" value="InterPro"/>
</dbReference>
<dbReference type="SUPFAM" id="SSF88713">
    <property type="entry name" value="Glycoside hydrolase/deacetylase"/>
    <property type="match status" value="1"/>
</dbReference>
<evidence type="ECO:0000256" key="2">
    <source>
        <dbReference type="ARBA" id="ARBA00022729"/>
    </source>
</evidence>
<comment type="caution">
    <text evidence="4">The sequence shown here is derived from an EMBL/GenBank/DDBJ whole genome shotgun (WGS) entry which is preliminary data.</text>
</comment>
<dbReference type="InterPro" id="IPR011330">
    <property type="entry name" value="Glyco_hydro/deAcase_b/a-brl"/>
</dbReference>
<organism evidence="4">
    <name type="scientific">Caldithrix abyssi</name>
    <dbReference type="NCBI Taxonomy" id="187145"/>
    <lineage>
        <taxon>Bacteria</taxon>
        <taxon>Pseudomonadati</taxon>
        <taxon>Calditrichota</taxon>
        <taxon>Calditrichia</taxon>
        <taxon>Calditrichales</taxon>
        <taxon>Calditrichaceae</taxon>
        <taxon>Caldithrix</taxon>
    </lineage>
</organism>
<dbReference type="PANTHER" id="PTHR34216">
    <property type="match status" value="1"/>
</dbReference>
<name>A0A7V4U0F6_CALAY</name>
<protein>
    <submittedName>
        <fullName evidence="4">Polysaccharide deacetylase family protein</fullName>
    </submittedName>
</protein>
<comment type="subcellular location">
    <subcellularLocation>
        <location evidence="1">Secreted</location>
    </subcellularLocation>
</comment>
<gene>
    <name evidence="4" type="ORF">ENK44_04905</name>
</gene>
<feature type="domain" description="NodB homology" evidence="3">
    <location>
        <begin position="61"/>
        <end position="260"/>
    </location>
</feature>
<dbReference type="PANTHER" id="PTHR34216:SF3">
    <property type="entry name" value="POLY-BETA-1,6-N-ACETYL-D-GLUCOSAMINE N-DEACETYLASE"/>
    <property type="match status" value="1"/>
</dbReference>
<dbReference type="GO" id="GO:0005975">
    <property type="term" value="P:carbohydrate metabolic process"/>
    <property type="evidence" value="ECO:0007669"/>
    <property type="project" value="InterPro"/>
</dbReference>